<dbReference type="RefSeq" id="WP_010047127.1">
    <property type="nucleotide sequence ID" value="NZ_CP025958.1"/>
</dbReference>
<name>A0A2Z3H4G9_9BACT</name>
<dbReference type="AlphaFoldDB" id="A0A2Z3H4G9"/>
<keyword evidence="2" id="KW-1185">Reference proteome</keyword>
<proteinExistence type="predicted"/>
<gene>
    <name evidence="1" type="ORF">C1280_01925</name>
</gene>
<evidence type="ECO:0000313" key="2">
    <source>
        <dbReference type="Proteomes" id="UP000245802"/>
    </source>
</evidence>
<protein>
    <submittedName>
        <fullName evidence="1">Uncharacterized protein</fullName>
    </submittedName>
</protein>
<dbReference type="EMBL" id="CP025958">
    <property type="protein sequence ID" value="AWM35890.1"/>
    <property type="molecule type" value="Genomic_DNA"/>
</dbReference>
<accession>A0A2Z3H4G9</accession>
<organism evidence="1 2">
    <name type="scientific">Gemmata obscuriglobus</name>
    <dbReference type="NCBI Taxonomy" id="114"/>
    <lineage>
        <taxon>Bacteria</taxon>
        <taxon>Pseudomonadati</taxon>
        <taxon>Planctomycetota</taxon>
        <taxon>Planctomycetia</taxon>
        <taxon>Gemmatales</taxon>
        <taxon>Gemmataceae</taxon>
        <taxon>Gemmata</taxon>
    </lineage>
</organism>
<sequence length="116" mass="13116">MNPLDSLADPRWTAALTRVAHELVKYTPEHFKLIRCEIRSRDGEAGRELVYTIICPDFPDEWSDTPGKDLHAATCDLVRCYERGGAPFPGMRIVIEVFPDGRWRNGFELLPGVTDG</sequence>
<dbReference type="KEGG" id="gog:C1280_01925"/>
<dbReference type="Proteomes" id="UP000245802">
    <property type="component" value="Chromosome"/>
</dbReference>
<evidence type="ECO:0000313" key="1">
    <source>
        <dbReference type="EMBL" id="AWM35890.1"/>
    </source>
</evidence>
<reference evidence="1 2" key="1">
    <citation type="submission" date="2018-01" db="EMBL/GenBank/DDBJ databases">
        <title>G. obscuriglobus.</title>
        <authorList>
            <person name="Franke J."/>
            <person name="Blomberg W."/>
            <person name="Selmecki A."/>
        </authorList>
    </citation>
    <scope>NUCLEOTIDE SEQUENCE [LARGE SCALE GENOMIC DNA]</scope>
    <source>
        <strain evidence="1 2">DSM 5831</strain>
    </source>
</reference>